<evidence type="ECO:0000313" key="2">
    <source>
        <dbReference type="Proteomes" id="UP000594029"/>
    </source>
</evidence>
<organism evidence="1 2">
    <name type="scientific">Bacillus phage Kirov</name>
    <dbReference type="NCBI Taxonomy" id="2783539"/>
    <lineage>
        <taxon>Viruses</taxon>
        <taxon>Duplodnaviria</taxon>
        <taxon>Heunggongvirae</taxon>
        <taxon>Uroviricota</taxon>
        <taxon>Caudoviricetes</taxon>
        <taxon>Andregratiavirinae</taxon>
        <taxon>Kirovvirus</taxon>
        <taxon>Kirovvirus kirov</taxon>
    </lineage>
</organism>
<keyword evidence="2" id="KW-1185">Reference proteome</keyword>
<protein>
    <submittedName>
        <fullName evidence="1">Uncharacterized protein</fullName>
    </submittedName>
</protein>
<gene>
    <name evidence="1" type="ORF">Kirov_262</name>
</gene>
<sequence>MFLQLKENKNYFLVGMERNRSGFVSYVENGNGETVTADYSSITEKFYYTGKKLPKYIETLLLERAEKKGYEISF</sequence>
<dbReference type="EMBL" id="MW084976">
    <property type="protein sequence ID" value="QOV08461.1"/>
    <property type="molecule type" value="Genomic_DNA"/>
</dbReference>
<accession>A0A7U3NKM6</accession>
<proteinExistence type="predicted"/>
<name>A0A7U3NKM6_9CAUD</name>
<evidence type="ECO:0000313" key="1">
    <source>
        <dbReference type="EMBL" id="QOV08461.1"/>
    </source>
</evidence>
<dbReference type="Proteomes" id="UP000594029">
    <property type="component" value="Segment"/>
</dbReference>
<reference evidence="1 2" key="1">
    <citation type="submission" date="2020-10" db="EMBL/GenBank/DDBJ databases">
        <authorList>
            <person name="Kazantseva O.A."/>
            <person name="Piligrimova E.G."/>
            <person name="Shadrin A.M."/>
        </authorList>
    </citation>
    <scope>NUCLEOTIDE SEQUENCE [LARGE SCALE GENOMIC DNA]</scope>
</reference>